<keyword evidence="5 12" id="KW-0812">Transmembrane</keyword>
<dbReference type="CDD" id="cd16015">
    <property type="entry name" value="LTA_synthase"/>
    <property type="match status" value="1"/>
</dbReference>
<evidence type="ECO:0000256" key="7">
    <source>
        <dbReference type="ARBA" id="ARBA00023136"/>
    </source>
</evidence>
<protein>
    <submittedName>
        <fullName evidence="14">LTA synthase family protein</fullName>
    </submittedName>
</protein>
<keyword evidence="4 8" id="KW-1003">Cell membrane</keyword>
<feature type="transmembrane region" description="Helical" evidence="12">
    <location>
        <begin position="40"/>
        <end position="62"/>
    </location>
</feature>
<dbReference type="PANTHER" id="PTHR47371">
    <property type="entry name" value="LIPOTEICHOIC ACID SYNTHASE"/>
    <property type="match status" value="1"/>
</dbReference>
<dbReference type="EMBL" id="DYWT01000317">
    <property type="protein sequence ID" value="HJF34271.1"/>
    <property type="molecule type" value="Genomic_DNA"/>
</dbReference>
<keyword evidence="10" id="KW-0464">Manganese</keyword>
<sequence>MNTFISKVKPFLTHPTTLVMGLLFLKIIAFRTVVFHNKSVFHIALIEFPLWAFLLSLVVLFVKKRTWTGIFVFNTILSVLFIAIIYYTRYFSTIPSYYDLQQIYQSNSVGGTVGLLSKPYDFLFFLDILLILPIARYFNNKKIKPSASVNRRLAILFGSIGIITTLLAFRQPLIDVSYFAKENGYLQSQAVQVFTRSFGTALASDVNLSERDVEKLKGNDYVTAHEHDSYGIAKDRHVFVIQVESLQGFVINRKVNGQEITPNLNTLLKDSTYFDNVYQQIGAGNTSDAEWLMHTSIYPEGMDPTVNVINGDLVPSLPRTLQKNGYGTATYHADDITYWSREKLYPALGFDHVYTDKEIPAERMIGFGSADEVMFDFASAQLPAQIKEHEKMYSNLITLTSHTPFVMPDELQSLTLPESYENTYVGNYLQSIRYTDEQIGAFIDTLKKEDLYDNSLILIYGDHSGIHGAPVTKDDEAVLLDLLGHPYNLQDRFVVPVIFSGGALFSGETINHLGGQIDLMPTLLNLLGIEHDAQMMGHNLFQYEHNLLGMRYHLPGSSFINDDTLYVAPSAKLPAILYNRDTMKEKSRTNKTQQSIDNALQIMQQSDQILKSYSSRK</sequence>
<dbReference type="InterPro" id="IPR012160">
    <property type="entry name" value="LtaS-like"/>
</dbReference>
<evidence type="ECO:0000256" key="2">
    <source>
        <dbReference type="ARBA" id="ARBA00004936"/>
    </source>
</evidence>
<dbReference type="AlphaFoldDB" id="A0A921KFW4"/>
<dbReference type="Gene3D" id="3.40.720.10">
    <property type="entry name" value="Alkaline Phosphatase, subunit A"/>
    <property type="match status" value="1"/>
</dbReference>
<evidence type="ECO:0000313" key="15">
    <source>
        <dbReference type="Proteomes" id="UP000698173"/>
    </source>
</evidence>
<feature type="transmembrane region" description="Helical" evidence="12">
    <location>
        <begin position="12"/>
        <end position="34"/>
    </location>
</feature>
<evidence type="ECO:0000313" key="14">
    <source>
        <dbReference type="EMBL" id="HJF34271.1"/>
    </source>
</evidence>
<dbReference type="SUPFAM" id="SSF53649">
    <property type="entry name" value="Alkaline phosphatase-like"/>
    <property type="match status" value="1"/>
</dbReference>
<feature type="domain" description="Sulfatase N-terminal" evidence="13">
    <location>
        <begin position="237"/>
        <end position="529"/>
    </location>
</feature>
<dbReference type="InterPro" id="IPR000917">
    <property type="entry name" value="Sulfatase_N"/>
</dbReference>
<feature type="transmembrane region" description="Helical" evidence="12">
    <location>
        <begin position="151"/>
        <end position="169"/>
    </location>
</feature>
<dbReference type="PANTHER" id="PTHR47371:SF3">
    <property type="entry name" value="PHOSPHOGLYCEROL TRANSFERASE I"/>
    <property type="match status" value="1"/>
</dbReference>
<feature type="binding site" evidence="11">
    <location>
        <position position="244"/>
    </location>
    <ligand>
        <name>Mn(2+)</name>
        <dbReference type="ChEBI" id="CHEBI:29035"/>
    </ligand>
</feature>
<evidence type="ECO:0000259" key="13">
    <source>
        <dbReference type="Pfam" id="PF00884"/>
    </source>
</evidence>
<comment type="pathway">
    <text evidence="2">Cell wall biogenesis; lipoteichoic acid biosynthesis.</text>
</comment>
<feature type="binding site" evidence="11">
    <location>
        <position position="462"/>
    </location>
    <ligand>
        <name>Mn(2+)</name>
        <dbReference type="ChEBI" id="CHEBI:29035"/>
    </ligand>
</feature>
<reference evidence="14" key="2">
    <citation type="submission" date="2021-09" db="EMBL/GenBank/DDBJ databases">
        <authorList>
            <person name="Gilroy R."/>
        </authorList>
    </citation>
    <scope>NUCLEOTIDE SEQUENCE</scope>
    <source>
        <strain evidence="14">CHK171-7178</strain>
    </source>
</reference>
<evidence type="ECO:0000256" key="10">
    <source>
        <dbReference type="PIRSR" id="PIRSR005091-2"/>
    </source>
</evidence>
<feature type="binding site" evidence="11">
    <location>
        <position position="286"/>
    </location>
    <ligand>
        <name>Mn(2+)</name>
        <dbReference type="ChEBI" id="CHEBI:29035"/>
    </ligand>
</feature>
<dbReference type="InterPro" id="IPR017850">
    <property type="entry name" value="Alkaline_phosphatase_core_sf"/>
</dbReference>
<feature type="transmembrane region" description="Helical" evidence="12">
    <location>
        <begin position="122"/>
        <end position="139"/>
    </location>
</feature>
<dbReference type="Pfam" id="PF00884">
    <property type="entry name" value="Sulfatase"/>
    <property type="match status" value="1"/>
</dbReference>
<evidence type="ECO:0000256" key="9">
    <source>
        <dbReference type="PIRSR" id="PIRSR005091-1"/>
    </source>
</evidence>
<feature type="active site" evidence="9">
    <location>
        <position position="286"/>
    </location>
</feature>
<evidence type="ECO:0000256" key="4">
    <source>
        <dbReference type="ARBA" id="ARBA00022475"/>
    </source>
</evidence>
<comment type="caution">
    <text evidence="14">The sequence shown here is derived from an EMBL/GenBank/DDBJ whole genome shotgun (WGS) entry which is preliminary data.</text>
</comment>
<evidence type="ECO:0000256" key="1">
    <source>
        <dbReference type="ARBA" id="ARBA00004651"/>
    </source>
</evidence>
<dbReference type="GO" id="GO:0005886">
    <property type="term" value="C:plasma membrane"/>
    <property type="evidence" value="ECO:0007669"/>
    <property type="project" value="UniProtKB-SubCell"/>
</dbReference>
<dbReference type="InterPro" id="IPR050448">
    <property type="entry name" value="OpgB/LTA_synthase_biosynth"/>
</dbReference>
<evidence type="ECO:0000256" key="12">
    <source>
        <dbReference type="SAM" id="Phobius"/>
    </source>
</evidence>
<dbReference type="Proteomes" id="UP000698173">
    <property type="component" value="Unassembled WGS sequence"/>
</dbReference>
<reference evidence="14" key="1">
    <citation type="journal article" date="2021" name="PeerJ">
        <title>Extensive microbial diversity within the chicken gut microbiome revealed by metagenomics and culture.</title>
        <authorList>
            <person name="Gilroy R."/>
            <person name="Ravi A."/>
            <person name="Getino M."/>
            <person name="Pursley I."/>
            <person name="Horton D.L."/>
            <person name="Alikhan N.F."/>
            <person name="Baker D."/>
            <person name="Gharbi K."/>
            <person name="Hall N."/>
            <person name="Watson M."/>
            <person name="Adriaenssens E.M."/>
            <person name="Foster-Nyarko E."/>
            <person name="Jarju S."/>
            <person name="Secka A."/>
            <person name="Antonio M."/>
            <person name="Oren A."/>
            <person name="Chaudhuri R.R."/>
            <person name="La Ragione R."/>
            <person name="Hildebrand F."/>
            <person name="Pallen M.J."/>
        </authorList>
    </citation>
    <scope>NUCLEOTIDE SEQUENCE</scope>
    <source>
        <strain evidence="14">CHK171-7178</strain>
    </source>
</reference>
<organism evidence="14 15">
    <name type="scientific">Sporosarcina psychrophila</name>
    <name type="common">Bacillus psychrophilus</name>
    <dbReference type="NCBI Taxonomy" id="1476"/>
    <lineage>
        <taxon>Bacteria</taxon>
        <taxon>Bacillati</taxon>
        <taxon>Bacillota</taxon>
        <taxon>Bacilli</taxon>
        <taxon>Bacillales</taxon>
        <taxon>Caryophanaceae</taxon>
        <taxon>Sporosarcina</taxon>
    </lineage>
</organism>
<feature type="binding site" evidence="10">
    <location>
        <position position="402"/>
    </location>
    <ligand>
        <name>substrate</name>
    </ligand>
</feature>
<keyword evidence="7 8" id="KW-0472">Membrane</keyword>
<proteinExistence type="inferred from homology"/>
<comment type="subcellular location">
    <subcellularLocation>
        <location evidence="1">Cell membrane</location>
        <topology evidence="1">Multi-pass membrane protein</topology>
    </subcellularLocation>
</comment>
<evidence type="ECO:0000256" key="3">
    <source>
        <dbReference type="ARBA" id="ARBA00009983"/>
    </source>
</evidence>
<dbReference type="PIRSF" id="PIRSF005091">
    <property type="entry name" value="Mmb_sulf_HI1246"/>
    <property type="match status" value="1"/>
</dbReference>
<dbReference type="Gene3D" id="3.30.1120.170">
    <property type="match status" value="1"/>
</dbReference>
<keyword evidence="6 12" id="KW-1133">Transmembrane helix</keyword>
<keyword evidence="10" id="KW-0479">Metal-binding</keyword>
<comment type="similarity">
    <text evidence="3 8">Belongs to the LTA synthase family.</text>
</comment>
<feature type="transmembrane region" description="Helical" evidence="12">
    <location>
        <begin position="69"/>
        <end position="88"/>
    </location>
</feature>
<dbReference type="GO" id="GO:0046872">
    <property type="term" value="F:metal ion binding"/>
    <property type="evidence" value="ECO:0007669"/>
    <property type="project" value="UniProtKB-KW"/>
</dbReference>
<evidence type="ECO:0000256" key="6">
    <source>
        <dbReference type="ARBA" id="ARBA00022989"/>
    </source>
</evidence>
<evidence type="ECO:0000256" key="11">
    <source>
        <dbReference type="PIRSR" id="PIRSR005091-3"/>
    </source>
</evidence>
<evidence type="ECO:0000256" key="8">
    <source>
        <dbReference type="PIRNR" id="PIRNR005091"/>
    </source>
</evidence>
<feature type="binding site" evidence="11">
    <location>
        <position position="463"/>
    </location>
    <ligand>
        <name>Mn(2+)</name>
        <dbReference type="ChEBI" id="CHEBI:29035"/>
    </ligand>
</feature>
<accession>A0A921KFW4</accession>
<evidence type="ECO:0000256" key="5">
    <source>
        <dbReference type="ARBA" id="ARBA00022692"/>
    </source>
</evidence>
<name>A0A921KFW4_SPOPS</name>
<gene>
    <name evidence="14" type="ORF">K8V56_21110</name>
</gene>